<evidence type="ECO:0000313" key="1">
    <source>
        <dbReference type="EMBL" id="GMS93879.1"/>
    </source>
</evidence>
<accession>A0AAV5TI24</accession>
<protein>
    <submittedName>
        <fullName evidence="1">Uncharacterized protein</fullName>
    </submittedName>
</protein>
<proteinExistence type="predicted"/>
<evidence type="ECO:0000313" key="2">
    <source>
        <dbReference type="Proteomes" id="UP001432027"/>
    </source>
</evidence>
<dbReference type="AlphaFoldDB" id="A0AAV5TI24"/>
<organism evidence="1 2">
    <name type="scientific">Pristionchus entomophagus</name>
    <dbReference type="NCBI Taxonomy" id="358040"/>
    <lineage>
        <taxon>Eukaryota</taxon>
        <taxon>Metazoa</taxon>
        <taxon>Ecdysozoa</taxon>
        <taxon>Nematoda</taxon>
        <taxon>Chromadorea</taxon>
        <taxon>Rhabditida</taxon>
        <taxon>Rhabditina</taxon>
        <taxon>Diplogasteromorpha</taxon>
        <taxon>Diplogasteroidea</taxon>
        <taxon>Neodiplogasteridae</taxon>
        <taxon>Pristionchus</taxon>
    </lineage>
</organism>
<gene>
    <name evidence="1" type="ORF">PENTCL1PPCAC_16054</name>
</gene>
<name>A0AAV5TI24_9BILA</name>
<keyword evidence="2" id="KW-1185">Reference proteome</keyword>
<feature type="non-terminal residue" evidence="1">
    <location>
        <position position="143"/>
    </location>
</feature>
<sequence>LIPQPDTWEGMREERHEKSRAFCLLMSKLQTGRVFGNSGFVWIFDRNPALSKMLQGLKKLVEKDFNDLDGQEQELISNVDELVKHKLIVQTTLKVNKQKIAEYERKGWDEDTMKKIGWLHGATIANSWGLDPEKTAEKWAEIS</sequence>
<dbReference type="Proteomes" id="UP001432027">
    <property type="component" value="Unassembled WGS sequence"/>
</dbReference>
<dbReference type="EMBL" id="BTSX01000004">
    <property type="protein sequence ID" value="GMS93879.1"/>
    <property type="molecule type" value="Genomic_DNA"/>
</dbReference>
<feature type="non-terminal residue" evidence="1">
    <location>
        <position position="1"/>
    </location>
</feature>
<reference evidence="1" key="1">
    <citation type="submission" date="2023-10" db="EMBL/GenBank/DDBJ databases">
        <title>Genome assembly of Pristionchus species.</title>
        <authorList>
            <person name="Yoshida K."/>
            <person name="Sommer R.J."/>
        </authorList>
    </citation>
    <scope>NUCLEOTIDE SEQUENCE</scope>
    <source>
        <strain evidence="1">RS0144</strain>
    </source>
</reference>
<comment type="caution">
    <text evidence="1">The sequence shown here is derived from an EMBL/GenBank/DDBJ whole genome shotgun (WGS) entry which is preliminary data.</text>
</comment>